<comment type="caution">
    <text evidence="1">The sequence shown here is derived from an EMBL/GenBank/DDBJ whole genome shotgun (WGS) entry which is preliminary data.</text>
</comment>
<accession>A0A8X8H3I6</accession>
<evidence type="ECO:0000313" key="2">
    <source>
        <dbReference type="Proteomes" id="UP000484076"/>
    </source>
</evidence>
<dbReference type="EMBL" id="WHUT02000006">
    <property type="protein sequence ID" value="NUB44933.1"/>
    <property type="molecule type" value="Genomic_DNA"/>
</dbReference>
<dbReference type="Gene3D" id="3.40.50.1110">
    <property type="entry name" value="SGNH hydrolase"/>
    <property type="match status" value="1"/>
</dbReference>
<gene>
    <name evidence="1" type="ORF">GEU84_011095</name>
</gene>
<reference evidence="1" key="1">
    <citation type="submission" date="2020-05" db="EMBL/GenBank/DDBJ databases">
        <title>Fertoebacter nigrum gen. nov., sp. nov., a new member of the family Rhodobacteraceae.</title>
        <authorList>
            <person name="Szuroczki S."/>
            <person name="Abbaszade G."/>
            <person name="Buni D."/>
            <person name="Schumann P."/>
            <person name="Toth E."/>
        </authorList>
    </citation>
    <scope>NUCLEOTIDE SEQUENCE</scope>
    <source>
        <strain evidence="1">RG-N-1a</strain>
    </source>
</reference>
<proteinExistence type="predicted"/>
<protein>
    <submittedName>
        <fullName evidence="1">Uncharacterized protein</fullName>
    </submittedName>
</protein>
<dbReference type="GO" id="GO:0016788">
    <property type="term" value="F:hydrolase activity, acting on ester bonds"/>
    <property type="evidence" value="ECO:0007669"/>
    <property type="project" value="UniProtKB-ARBA"/>
</dbReference>
<sequence length="319" mass="34346">MLRRIIPLGVLAALGAFGLTRLFAPAPLPPLPQMDAAEFAAAYARPLETPTGPMPVYHLGHSLVGRDMPAMLAQLAGHEHASQLGWGASLRQHWLGDVPGFTQENASAAFRPAAEALDTGGYGAVVLTEMVEIRDAIRYHDSARHLALWAAKARAARPEVRLYLYETWHRLDDAEGWLARLDADLARYWQDDLLRRALTQPGVAPMHVIPGGQVMAALVRAIDAGTVPGLTRRDDLFARNADGSTDPIHLNDLGAYVIALTHFAVLYHQSPEGLPHVLTRADGTSADALPDAAVPVVQQLVWRVVTGYPATGVAAPSDS</sequence>
<keyword evidence="2" id="KW-1185">Reference proteome</keyword>
<dbReference type="InterPro" id="IPR036514">
    <property type="entry name" value="SGNH_hydro_sf"/>
</dbReference>
<organism evidence="1 2">
    <name type="scientific">Fertoeibacter niger</name>
    <dbReference type="NCBI Taxonomy" id="2656921"/>
    <lineage>
        <taxon>Bacteria</taxon>
        <taxon>Pseudomonadati</taxon>
        <taxon>Pseudomonadota</taxon>
        <taxon>Alphaproteobacteria</taxon>
        <taxon>Rhodobacterales</taxon>
        <taxon>Paracoccaceae</taxon>
        <taxon>Fertoeibacter</taxon>
    </lineage>
</organism>
<dbReference type="Proteomes" id="UP000484076">
    <property type="component" value="Unassembled WGS sequence"/>
</dbReference>
<name>A0A8X8H3I6_9RHOB</name>
<dbReference type="AlphaFoldDB" id="A0A8X8H3I6"/>
<evidence type="ECO:0000313" key="1">
    <source>
        <dbReference type="EMBL" id="NUB44933.1"/>
    </source>
</evidence>